<dbReference type="GO" id="GO:0001228">
    <property type="term" value="F:DNA-binding transcription activator activity, RNA polymerase II-specific"/>
    <property type="evidence" value="ECO:0007669"/>
    <property type="project" value="TreeGrafter"/>
</dbReference>
<feature type="compositionally biased region" description="Basic residues" evidence="2">
    <location>
        <begin position="406"/>
        <end position="417"/>
    </location>
</feature>
<organism evidence="4 5">
    <name type="scientific">Echria macrotheca</name>
    <dbReference type="NCBI Taxonomy" id="438768"/>
    <lineage>
        <taxon>Eukaryota</taxon>
        <taxon>Fungi</taxon>
        <taxon>Dikarya</taxon>
        <taxon>Ascomycota</taxon>
        <taxon>Pezizomycotina</taxon>
        <taxon>Sordariomycetes</taxon>
        <taxon>Sordariomycetidae</taxon>
        <taxon>Sordariales</taxon>
        <taxon>Schizotheciaceae</taxon>
        <taxon>Echria</taxon>
    </lineage>
</organism>
<sequence length="714" mass="77438">MAPELPPGRKRRAHKRSRNGCLTCKQRHIRCDEVKPICTNCLTRGGECGYPEPGGPLTPGSASGSAPAGVSKGDLAGQRLTPIASSPVDPFDCLPIKMPHRSLELFHHYAHYRIFNRTPVPKNPDSDCVGIALSAPGTFRACLLLTALNYTWLAGSGSLQTTDMEETFLYHKLEAMRLVNEQIYDPIQSTSDGCLSMIAALAMVESGMGDHIAAEAHLNGLFTLIDMKRPEEWQHRFYGLLQRIILATGSYIAAAKSLDSGSMTQLRAEIELGVHDHQPLAIRAPSPLFSTAPMVATRLSPFYLGSLPCLEACKADVEGLVLTNTLRRLSALPVIDPPVATAASSRSSSFQPAGVGSPERGSRHASPETEARSADTYRLPPQAAHQLLSDTDAFIASLLFKPHPLLRPHSQPRHRSASRSLSPAVPQPTSSTAARPTEEKTSETTFYTDRIRTDPFSQLPADLFPSPGRAWATAAYLYLHVLLAPLWGDVSSAPFLADLSSAGISGKRKCSPDGALVDPHLLRVLLDTLCVDIEQTEGAMRIGAYSRELWLWKVVVGAYTVEVMGIGIQGGEGGFGPVQRKGKGKGKAVDQKVFFGWVLEDDGDDDGERADYEGEGMAEETGEEEAGQERTAAGLGAWFGERMRVWTLVTQITDWESARQRLGRIVWPEATEQRLGNAASVIEGLWWRAIGDGGGRANLGMRKLPVIAIDPRLS</sequence>
<feature type="region of interest" description="Disordered" evidence="2">
    <location>
        <begin position="342"/>
        <end position="377"/>
    </location>
</feature>
<dbReference type="SMART" id="SM00066">
    <property type="entry name" value="GAL4"/>
    <property type="match status" value="1"/>
</dbReference>
<accession>A0AAJ0B7Z1</accession>
<dbReference type="Gene3D" id="4.10.240.10">
    <property type="entry name" value="Zn(2)-C6 fungal-type DNA-binding domain"/>
    <property type="match status" value="1"/>
</dbReference>
<keyword evidence="1" id="KW-0539">Nucleus</keyword>
<dbReference type="EMBL" id="MU839837">
    <property type="protein sequence ID" value="KAK1753353.1"/>
    <property type="molecule type" value="Genomic_DNA"/>
</dbReference>
<dbReference type="CDD" id="cd00067">
    <property type="entry name" value="GAL4"/>
    <property type="match status" value="1"/>
</dbReference>
<dbReference type="SUPFAM" id="SSF57701">
    <property type="entry name" value="Zn2/Cys6 DNA-binding domain"/>
    <property type="match status" value="1"/>
</dbReference>
<proteinExistence type="predicted"/>
<dbReference type="PROSITE" id="PS00463">
    <property type="entry name" value="ZN2_CY6_FUNGAL_1"/>
    <property type="match status" value="1"/>
</dbReference>
<reference evidence="4" key="1">
    <citation type="submission" date="2023-06" db="EMBL/GenBank/DDBJ databases">
        <title>Genome-scale phylogeny and comparative genomics of the fungal order Sordariales.</title>
        <authorList>
            <consortium name="Lawrence Berkeley National Laboratory"/>
            <person name="Hensen N."/>
            <person name="Bonometti L."/>
            <person name="Westerberg I."/>
            <person name="Brannstrom I.O."/>
            <person name="Guillou S."/>
            <person name="Cros-Aarteil S."/>
            <person name="Calhoun S."/>
            <person name="Haridas S."/>
            <person name="Kuo A."/>
            <person name="Mondo S."/>
            <person name="Pangilinan J."/>
            <person name="Riley R."/>
            <person name="Labutti K."/>
            <person name="Andreopoulos B."/>
            <person name="Lipzen A."/>
            <person name="Chen C."/>
            <person name="Yanf M."/>
            <person name="Daum C."/>
            <person name="Ng V."/>
            <person name="Clum A."/>
            <person name="Steindorff A."/>
            <person name="Ohm R."/>
            <person name="Martin F."/>
            <person name="Silar P."/>
            <person name="Natvig D."/>
            <person name="Lalanne C."/>
            <person name="Gautier V."/>
            <person name="Ament-Velasquez S.L."/>
            <person name="Kruys A."/>
            <person name="Hutchinson M.I."/>
            <person name="Powell A.J."/>
            <person name="Barry K."/>
            <person name="Miller A.N."/>
            <person name="Grigoriev I.V."/>
            <person name="Debuchy R."/>
            <person name="Gladieux P."/>
            <person name="Thoren M.H."/>
            <person name="Johannesson H."/>
        </authorList>
    </citation>
    <scope>NUCLEOTIDE SEQUENCE</scope>
    <source>
        <strain evidence="4">PSN4</strain>
    </source>
</reference>
<dbReference type="Pfam" id="PF00172">
    <property type="entry name" value="Zn_clus"/>
    <property type="match status" value="1"/>
</dbReference>
<dbReference type="Proteomes" id="UP001239445">
    <property type="component" value="Unassembled WGS sequence"/>
</dbReference>
<protein>
    <recommendedName>
        <fullName evidence="3">Zn(2)-C6 fungal-type domain-containing protein</fullName>
    </recommendedName>
</protein>
<dbReference type="GO" id="GO:0008270">
    <property type="term" value="F:zinc ion binding"/>
    <property type="evidence" value="ECO:0007669"/>
    <property type="project" value="InterPro"/>
</dbReference>
<dbReference type="InterPro" id="IPR053157">
    <property type="entry name" value="Sterol_Uptake_Regulator"/>
</dbReference>
<feature type="compositionally biased region" description="Basic and acidic residues" evidence="2">
    <location>
        <begin position="360"/>
        <end position="375"/>
    </location>
</feature>
<feature type="compositionally biased region" description="Polar residues" evidence="2">
    <location>
        <begin position="342"/>
        <end position="351"/>
    </location>
</feature>
<evidence type="ECO:0000259" key="3">
    <source>
        <dbReference type="PROSITE" id="PS50048"/>
    </source>
</evidence>
<dbReference type="InterPro" id="IPR036864">
    <property type="entry name" value="Zn2-C6_fun-type_DNA-bd_sf"/>
</dbReference>
<evidence type="ECO:0000313" key="4">
    <source>
        <dbReference type="EMBL" id="KAK1753353.1"/>
    </source>
</evidence>
<keyword evidence="5" id="KW-1185">Reference proteome</keyword>
<evidence type="ECO:0000256" key="2">
    <source>
        <dbReference type="SAM" id="MobiDB-lite"/>
    </source>
</evidence>
<feature type="region of interest" description="Disordered" evidence="2">
    <location>
        <begin position="406"/>
        <end position="449"/>
    </location>
</feature>
<dbReference type="AlphaFoldDB" id="A0AAJ0B7Z1"/>
<dbReference type="InterPro" id="IPR001138">
    <property type="entry name" value="Zn2Cys6_DnaBD"/>
</dbReference>
<feature type="compositionally biased region" description="Acidic residues" evidence="2">
    <location>
        <begin position="602"/>
        <end position="626"/>
    </location>
</feature>
<dbReference type="PANTHER" id="PTHR47784">
    <property type="entry name" value="STEROL UPTAKE CONTROL PROTEIN 2"/>
    <property type="match status" value="1"/>
</dbReference>
<dbReference type="PANTHER" id="PTHR47784:SF5">
    <property type="entry name" value="STEROL UPTAKE CONTROL PROTEIN 2"/>
    <property type="match status" value="1"/>
</dbReference>
<evidence type="ECO:0000313" key="5">
    <source>
        <dbReference type="Proteomes" id="UP001239445"/>
    </source>
</evidence>
<evidence type="ECO:0000256" key="1">
    <source>
        <dbReference type="ARBA" id="ARBA00023242"/>
    </source>
</evidence>
<comment type="caution">
    <text evidence="4">The sequence shown here is derived from an EMBL/GenBank/DDBJ whole genome shotgun (WGS) entry which is preliminary data.</text>
</comment>
<feature type="region of interest" description="Disordered" evidence="2">
    <location>
        <begin position="602"/>
        <end position="629"/>
    </location>
</feature>
<name>A0AAJ0B7Z1_9PEZI</name>
<feature type="domain" description="Zn(2)-C6 fungal-type" evidence="3">
    <location>
        <begin position="20"/>
        <end position="50"/>
    </location>
</feature>
<gene>
    <name evidence="4" type="ORF">QBC47DRAFT_430019</name>
</gene>
<dbReference type="PROSITE" id="PS50048">
    <property type="entry name" value="ZN2_CY6_FUNGAL_2"/>
    <property type="match status" value="1"/>
</dbReference>